<dbReference type="SMART" id="SM00507">
    <property type="entry name" value="HNHc"/>
    <property type="match status" value="1"/>
</dbReference>
<feature type="domain" description="HNH nuclease" evidence="2">
    <location>
        <begin position="395"/>
        <end position="447"/>
    </location>
</feature>
<evidence type="ECO:0000313" key="4">
    <source>
        <dbReference type="Proteomes" id="UP000602532"/>
    </source>
</evidence>
<name>A0ABR8X619_9MICO</name>
<proteinExistence type="predicted"/>
<feature type="region of interest" description="Disordered" evidence="1">
    <location>
        <begin position="117"/>
        <end position="143"/>
    </location>
</feature>
<gene>
    <name evidence="3" type="ORF">H9622_14360</name>
</gene>
<dbReference type="EMBL" id="JACSPM010000006">
    <property type="protein sequence ID" value="MBD8024766.1"/>
    <property type="molecule type" value="Genomic_DNA"/>
</dbReference>
<protein>
    <submittedName>
        <fullName evidence="3">DUF222 domain-containing protein</fullName>
    </submittedName>
</protein>
<evidence type="ECO:0000259" key="2">
    <source>
        <dbReference type="SMART" id="SM00507"/>
    </source>
</evidence>
<comment type="caution">
    <text evidence="3">The sequence shown here is derived from an EMBL/GenBank/DDBJ whole genome shotgun (WGS) entry which is preliminary data.</text>
</comment>
<evidence type="ECO:0000256" key="1">
    <source>
        <dbReference type="SAM" id="MobiDB-lite"/>
    </source>
</evidence>
<dbReference type="Proteomes" id="UP000602532">
    <property type="component" value="Unassembled WGS sequence"/>
</dbReference>
<dbReference type="RefSeq" id="WP_191767108.1">
    <property type="nucleotide sequence ID" value="NZ_JACSPM010000006.1"/>
</dbReference>
<keyword evidence="4" id="KW-1185">Reference proteome</keyword>
<evidence type="ECO:0000313" key="3">
    <source>
        <dbReference type="EMBL" id="MBD8024766.1"/>
    </source>
</evidence>
<sequence>MAFFSDLDQRLALLREVLGGDLRPERLPVVLDRLDDDDIVAVIAAATEFVRAGEKVRIAAAGVAAARSAREAGHDGLAQRRGHRSPATLIQEITGATRAEAVRHVRLGESLRSAAGLDPVGEEAVTDAAAPTDPRDGGAGPEPWHAPLGRALLAGVIGSAQHDAIYRGLGEPPAFGDDDVAARAAREAWTVAAEQLIDEARERTVEELGRTARTVRDQLDPEGAQRRFDERFDARSFRLWRDAEGVRRGSIVFDDFGGAWAQTVLDAALRPRRGGPRFVDPEEKADADALVADPRTNDQLAYDLLLDVFRAGALADGKEVFGTRQAGVRVVIADPSLAAATAGAPAVGLIEDDQTALPAWLMSQHACDSGSVTCTIDGVGNPLDVGREARLFTPKQRIALAARDGGCRWRGCDRPASYCEAHHIDPYAGGGRTDIDRGILLCRFHHMELHHGGWRITREGRADFMLHPPPGRGHPIALRPRLALRYAWADLSPPPRRFRPAAA</sequence>
<dbReference type="InterPro" id="IPR003615">
    <property type="entry name" value="HNH_nuc"/>
</dbReference>
<dbReference type="Pfam" id="PF02720">
    <property type="entry name" value="DUF222"/>
    <property type="match status" value="1"/>
</dbReference>
<organism evidence="3 4">
    <name type="scientific">Microbacterium gallinarum</name>
    <dbReference type="NCBI Taxonomy" id="2762209"/>
    <lineage>
        <taxon>Bacteria</taxon>
        <taxon>Bacillati</taxon>
        <taxon>Actinomycetota</taxon>
        <taxon>Actinomycetes</taxon>
        <taxon>Micrococcales</taxon>
        <taxon>Microbacteriaceae</taxon>
        <taxon>Microbacterium</taxon>
    </lineage>
</organism>
<reference evidence="3 4" key="1">
    <citation type="submission" date="2020-08" db="EMBL/GenBank/DDBJ databases">
        <title>A Genomic Blueprint of the Chicken Gut Microbiome.</title>
        <authorList>
            <person name="Gilroy R."/>
            <person name="Ravi A."/>
            <person name="Getino M."/>
            <person name="Pursley I."/>
            <person name="Horton D.L."/>
            <person name="Alikhan N.-F."/>
            <person name="Baker D."/>
            <person name="Gharbi K."/>
            <person name="Hall N."/>
            <person name="Watson M."/>
            <person name="Adriaenssens E.M."/>
            <person name="Foster-Nyarko E."/>
            <person name="Jarju S."/>
            <person name="Secka A."/>
            <person name="Antonio M."/>
            <person name="Oren A."/>
            <person name="Chaudhuri R."/>
            <person name="La Ragione R.M."/>
            <person name="Hildebrand F."/>
            <person name="Pallen M.J."/>
        </authorList>
    </citation>
    <scope>NUCLEOTIDE SEQUENCE [LARGE SCALE GENOMIC DNA]</scope>
    <source>
        <strain evidence="3 4">Sa1CUA4</strain>
    </source>
</reference>
<accession>A0ABR8X619</accession>
<dbReference type="CDD" id="cd00085">
    <property type="entry name" value="HNHc"/>
    <property type="match status" value="1"/>
</dbReference>
<dbReference type="InterPro" id="IPR003870">
    <property type="entry name" value="DUF222"/>
</dbReference>